<dbReference type="Gene3D" id="1.20.1250.20">
    <property type="entry name" value="MFS general substrate transporter like domains"/>
    <property type="match status" value="2"/>
</dbReference>
<evidence type="ECO:0000256" key="5">
    <source>
        <dbReference type="ARBA" id="ARBA00022989"/>
    </source>
</evidence>
<dbReference type="GO" id="GO:0015343">
    <property type="term" value="F:siderophore-iron transmembrane transporter activity"/>
    <property type="evidence" value="ECO:0007669"/>
    <property type="project" value="TreeGrafter"/>
</dbReference>
<comment type="caution">
    <text evidence="10">The sequence shown here is derived from an EMBL/GenBank/DDBJ whole genome shotgun (WGS) entry which is preliminary data.</text>
</comment>
<feature type="transmembrane region" description="Helical" evidence="8">
    <location>
        <begin position="143"/>
        <end position="168"/>
    </location>
</feature>
<keyword evidence="11" id="KW-1185">Reference proteome</keyword>
<feature type="transmembrane region" description="Helical" evidence="8">
    <location>
        <begin position="341"/>
        <end position="367"/>
    </location>
</feature>
<feature type="transmembrane region" description="Helical" evidence="8">
    <location>
        <begin position="437"/>
        <end position="455"/>
    </location>
</feature>
<feature type="transmembrane region" description="Helical" evidence="8">
    <location>
        <begin position="52"/>
        <end position="69"/>
    </location>
</feature>
<feature type="transmembrane region" description="Helical" evidence="8">
    <location>
        <begin position="546"/>
        <end position="568"/>
    </location>
</feature>
<evidence type="ECO:0000256" key="4">
    <source>
        <dbReference type="ARBA" id="ARBA00022692"/>
    </source>
</evidence>
<dbReference type="GO" id="GO:0005768">
    <property type="term" value="C:endosome"/>
    <property type="evidence" value="ECO:0007669"/>
    <property type="project" value="TreeGrafter"/>
</dbReference>
<feature type="transmembrane region" description="Helical" evidence="8">
    <location>
        <begin position="271"/>
        <end position="290"/>
    </location>
</feature>
<comment type="subcellular location">
    <subcellularLocation>
        <location evidence="1">Endomembrane system</location>
        <topology evidence="1">Multi-pass membrane protein</topology>
    </subcellularLocation>
</comment>
<evidence type="ECO:0000313" key="10">
    <source>
        <dbReference type="EMBL" id="KZZ93676.1"/>
    </source>
</evidence>
<evidence type="ECO:0000256" key="8">
    <source>
        <dbReference type="SAM" id="Phobius"/>
    </source>
</evidence>
<accession>A0A168AA86</accession>
<keyword evidence="4 8" id="KW-0812">Transmembrane</keyword>
<dbReference type="GO" id="GO:0005886">
    <property type="term" value="C:plasma membrane"/>
    <property type="evidence" value="ECO:0007669"/>
    <property type="project" value="TreeGrafter"/>
</dbReference>
<keyword evidence="3" id="KW-0813">Transport</keyword>
<dbReference type="AlphaFoldDB" id="A0A168AA86"/>
<feature type="transmembrane region" description="Helical" evidence="8">
    <location>
        <begin position="302"/>
        <end position="320"/>
    </location>
</feature>
<feature type="domain" description="Major facilitator superfamily (MFS) profile" evidence="9">
    <location>
        <begin position="58"/>
        <end position="572"/>
    </location>
</feature>
<dbReference type="FunFam" id="1.20.1250.20:FF:000197">
    <property type="entry name" value="Siderophore iron transporter 1"/>
    <property type="match status" value="1"/>
</dbReference>
<comment type="similarity">
    <text evidence="2">Belongs to the major facilitator superfamily.</text>
</comment>
<protein>
    <submittedName>
        <fullName evidence="10">Ferrichrome-type siderophore transporter</fullName>
    </submittedName>
</protein>
<sequence>MSSDDSPRSVDDLPQERLSLLSASASRGLHDAAQRESRADNRLESLPSKLTLSGRAWLFSGIFLVGYAYGLESQVRSAYQPFATSSFKLHSYLSTINVLRSVVAVAVQPTAAKIADLFGRFEVILLSTMFYVLGMAVESTASSVYAFCAGAIIYQIGYTAIVLLLEVLVADFSSIRARVILSYIPALPFIINTWISGSMTSAVLSITTWRWGIGMWCFVYPICSLPLLLALRSVKLDPLIATNSIATWRRNTWSALGYGNSTNRAEHPLDVLGLLFLVAGFSLILAPLSVIGSTVSHWRDPYVLTSLTVGIVCIPVFVVWERQGARVPLVPFHMLADRGVWAALVVRSLLNTIWYVQGNYLFTVLIVAFDFSISTATRILNFFSFFGVISGVVVGYIVYRTRRLKAIIIGGTVLFSMALIILHGFPGDVSSRAKAGMISGQIIMGLASGLFAYPTQASVQASASPENVAIITGLYLSFYNVGSALGTCIAGVIWSQTLLPKLEDSLAFQANRTLAKDMYNSPFSVIAQYPVGTVERSAIIMSYASVQQLLCVMGLAVCIPMILFAFALRNPRLSGDPVSDDTQEDRGVVVNRSHRRRWWNEWIFERNYSASHSDAA</sequence>
<feature type="transmembrane region" description="Helical" evidence="8">
    <location>
        <begin position="209"/>
        <end position="231"/>
    </location>
</feature>
<dbReference type="GO" id="GO:0005774">
    <property type="term" value="C:vacuolar membrane"/>
    <property type="evidence" value="ECO:0007669"/>
    <property type="project" value="TreeGrafter"/>
</dbReference>
<evidence type="ECO:0000256" key="3">
    <source>
        <dbReference type="ARBA" id="ARBA00022448"/>
    </source>
</evidence>
<evidence type="ECO:0000256" key="1">
    <source>
        <dbReference type="ARBA" id="ARBA00004127"/>
    </source>
</evidence>
<keyword evidence="7 8" id="KW-0472">Membrane</keyword>
<dbReference type="PROSITE" id="PS50850">
    <property type="entry name" value="MFS"/>
    <property type="match status" value="1"/>
</dbReference>
<dbReference type="EMBL" id="AZGY01000012">
    <property type="protein sequence ID" value="KZZ93676.1"/>
    <property type="molecule type" value="Genomic_DNA"/>
</dbReference>
<evidence type="ECO:0000259" key="9">
    <source>
        <dbReference type="PROSITE" id="PS50850"/>
    </source>
</evidence>
<reference evidence="10 11" key="1">
    <citation type="journal article" date="2016" name="Genome Biol. Evol.">
        <title>Divergent and convergent evolution of fungal pathogenicity.</title>
        <authorList>
            <person name="Shang Y."/>
            <person name="Xiao G."/>
            <person name="Zheng P."/>
            <person name="Cen K."/>
            <person name="Zhan S."/>
            <person name="Wang C."/>
        </authorList>
    </citation>
    <scope>NUCLEOTIDE SEQUENCE [LARGE SCALE GENOMIC DNA]</scope>
    <source>
        <strain evidence="10 11">RCEF 2490</strain>
    </source>
</reference>
<proteinExistence type="inferred from homology"/>
<dbReference type="InterPro" id="IPR020846">
    <property type="entry name" value="MFS_dom"/>
</dbReference>
<dbReference type="OrthoDB" id="4088837at2759"/>
<dbReference type="InterPro" id="IPR036259">
    <property type="entry name" value="MFS_trans_sf"/>
</dbReference>
<name>A0A168AA86_9HYPO</name>
<keyword evidence="6" id="KW-0406">Ion transport</keyword>
<feature type="transmembrane region" description="Helical" evidence="8">
    <location>
        <begin position="406"/>
        <end position="425"/>
    </location>
</feature>
<feature type="transmembrane region" description="Helical" evidence="8">
    <location>
        <begin position="379"/>
        <end position="399"/>
    </location>
</feature>
<feature type="transmembrane region" description="Helical" evidence="8">
    <location>
        <begin position="180"/>
        <end position="197"/>
    </location>
</feature>
<feature type="transmembrane region" description="Helical" evidence="8">
    <location>
        <begin position="467"/>
        <end position="494"/>
    </location>
</feature>
<dbReference type="PANTHER" id="PTHR23501:SF92">
    <property type="entry name" value="GLUTATHIONE EXCHANGER 1-RELATED"/>
    <property type="match status" value="1"/>
</dbReference>
<evidence type="ECO:0000313" key="11">
    <source>
        <dbReference type="Proteomes" id="UP000078544"/>
    </source>
</evidence>
<dbReference type="Proteomes" id="UP000078544">
    <property type="component" value="Unassembled WGS sequence"/>
</dbReference>
<evidence type="ECO:0000256" key="6">
    <source>
        <dbReference type="ARBA" id="ARBA00023065"/>
    </source>
</evidence>
<dbReference type="InterPro" id="IPR011701">
    <property type="entry name" value="MFS"/>
</dbReference>
<organism evidence="10 11">
    <name type="scientific">Moelleriella libera RCEF 2490</name>
    <dbReference type="NCBI Taxonomy" id="1081109"/>
    <lineage>
        <taxon>Eukaryota</taxon>
        <taxon>Fungi</taxon>
        <taxon>Dikarya</taxon>
        <taxon>Ascomycota</taxon>
        <taxon>Pezizomycotina</taxon>
        <taxon>Sordariomycetes</taxon>
        <taxon>Hypocreomycetidae</taxon>
        <taxon>Hypocreales</taxon>
        <taxon>Clavicipitaceae</taxon>
        <taxon>Moelleriella</taxon>
    </lineage>
</organism>
<evidence type="ECO:0000256" key="2">
    <source>
        <dbReference type="ARBA" id="ARBA00008335"/>
    </source>
</evidence>
<dbReference type="SUPFAM" id="SSF103473">
    <property type="entry name" value="MFS general substrate transporter"/>
    <property type="match status" value="1"/>
</dbReference>
<dbReference type="PANTHER" id="PTHR23501">
    <property type="entry name" value="MAJOR FACILITATOR SUPERFAMILY"/>
    <property type="match status" value="1"/>
</dbReference>
<keyword evidence="5 8" id="KW-1133">Transmembrane helix</keyword>
<dbReference type="Pfam" id="PF07690">
    <property type="entry name" value="MFS_1"/>
    <property type="match status" value="1"/>
</dbReference>
<feature type="transmembrane region" description="Helical" evidence="8">
    <location>
        <begin position="119"/>
        <end position="137"/>
    </location>
</feature>
<gene>
    <name evidence="10" type="ORF">AAL_05392</name>
</gene>
<evidence type="ECO:0000256" key="7">
    <source>
        <dbReference type="ARBA" id="ARBA00023136"/>
    </source>
</evidence>